<evidence type="ECO:0000313" key="8">
    <source>
        <dbReference type="EMBL" id="GAA4303683.1"/>
    </source>
</evidence>
<evidence type="ECO:0000256" key="2">
    <source>
        <dbReference type="ARBA" id="ARBA00007430"/>
    </source>
</evidence>
<evidence type="ECO:0000256" key="1">
    <source>
        <dbReference type="ARBA" id="ARBA00004651"/>
    </source>
</evidence>
<keyword evidence="3" id="KW-1003">Cell membrane</keyword>
<evidence type="ECO:0000256" key="3">
    <source>
        <dbReference type="ARBA" id="ARBA00022475"/>
    </source>
</evidence>
<feature type="transmembrane region" description="Helical" evidence="7">
    <location>
        <begin position="38"/>
        <end position="59"/>
    </location>
</feature>
<dbReference type="Proteomes" id="UP001501844">
    <property type="component" value="Unassembled WGS sequence"/>
</dbReference>
<reference evidence="9" key="1">
    <citation type="journal article" date="2019" name="Int. J. Syst. Evol. Microbiol.">
        <title>The Global Catalogue of Microorganisms (GCM) 10K type strain sequencing project: providing services to taxonomists for standard genome sequencing and annotation.</title>
        <authorList>
            <consortium name="The Broad Institute Genomics Platform"/>
            <consortium name="The Broad Institute Genome Sequencing Center for Infectious Disease"/>
            <person name="Wu L."/>
            <person name="Ma J."/>
        </authorList>
    </citation>
    <scope>NUCLEOTIDE SEQUENCE [LARGE SCALE GENOMIC DNA]</scope>
    <source>
        <strain evidence="9">JCM 17917</strain>
    </source>
</reference>
<proteinExistence type="inferred from homology"/>
<dbReference type="InterPro" id="IPR050833">
    <property type="entry name" value="Poly_Biosynth_Transport"/>
</dbReference>
<comment type="caution">
    <text evidence="8">The sequence shown here is derived from an EMBL/GenBank/DDBJ whole genome shotgun (WGS) entry which is preliminary data.</text>
</comment>
<feature type="transmembrane region" description="Helical" evidence="7">
    <location>
        <begin position="160"/>
        <end position="181"/>
    </location>
</feature>
<feature type="transmembrane region" description="Helical" evidence="7">
    <location>
        <begin position="6"/>
        <end position="26"/>
    </location>
</feature>
<organism evidence="8 9">
    <name type="scientific">Nibribacter koreensis</name>
    <dbReference type="NCBI Taxonomy" id="1084519"/>
    <lineage>
        <taxon>Bacteria</taxon>
        <taxon>Pseudomonadati</taxon>
        <taxon>Bacteroidota</taxon>
        <taxon>Cytophagia</taxon>
        <taxon>Cytophagales</taxon>
        <taxon>Hymenobacteraceae</taxon>
        <taxon>Nibribacter</taxon>
    </lineage>
</organism>
<name>A0ABP8FHC6_9BACT</name>
<accession>A0ABP8FHC6</accession>
<dbReference type="Pfam" id="PF13440">
    <property type="entry name" value="Polysacc_synt_3"/>
    <property type="match status" value="1"/>
</dbReference>
<evidence type="ECO:0000256" key="4">
    <source>
        <dbReference type="ARBA" id="ARBA00022692"/>
    </source>
</evidence>
<keyword evidence="4 7" id="KW-0812">Transmembrane</keyword>
<feature type="transmembrane region" description="Helical" evidence="7">
    <location>
        <begin position="79"/>
        <end position="98"/>
    </location>
</feature>
<comment type="similarity">
    <text evidence="2">Belongs to the polysaccharide synthase family.</text>
</comment>
<feature type="transmembrane region" description="Helical" evidence="7">
    <location>
        <begin position="193"/>
        <end position="213"/>
    </location>
</feature>
<keyword evidence="9" id="KW-1185">Reference proteome</keyword>
<keyword evidence="6 7" id="KW-0472">Membrane</keyword>
<sequence length="317" mass="35346">MGFGVWSLVLNYIISSALSAIFVWIISPWKPVPQFDKLAFKELFGYSSNLLGFGILNYWVRNLDNLLVGKFIGTSALGVYSRAYTLMLLPITQITAVITKVMFPALSAIQDDVSKVRSIYIRSITIIAFVTFPMMIGLLIVADSFILSIYGDKWVNVVPILQVLCVVGLVQSITTTVGWIFNSQGKTKVQLRWALFTSTFRCISFFVGIQWGVMGVAMAYMLGTLMLSVPSLFLAGRIIKLQLRDIFDSLLPTTLISVVMGLGVYGVKLMLINFNLSPIIVLLLLIVTGVTIYIFLSFLFKIKPLIEVNMIFTKMRG</sequence>
<feature type="transmembrane region" description="Helical" evidence="7">
    <location>
        <begin position="219"/>
        <end position="239"/>
    </location>
</feature>
<evidence type="ECO:0000256" key="5">
    <source>
        <dbReference type="ARBA" id="ARBA00022989"/>
    </source>
</evidence>
<comment type="subcellular location">
    <subcellularLocation>
        <location evidence="1">Cell membrane</location>
        <topology evidence="1">Multi-pass membrane protein</topology>
    </subcellularLocation>
</comment>
<evidence type="ECO:0000256" key="6">
    <source>
        <dbReference type="ARBA" id="ARBA00023136"/>
    </source>
</evidence>
<dbReference type="PANTHER" id="PTHR30250">
    <property type="entry name" value="PST FAMILY PREDICTED COLANIC ACID TRANSPORTER"/>
    <property type="match status" value="1"/>
</dbReference>
<dbReference type="PANTHER" id="PTHR30250:SF10">
    <property type="entry name" value="LIPOPOLYSACCHARIDE BIOSYNTHESIS PROTEIN WZXC"/>
    <property type="match status" value="1"/>
</dbReference>
<feature type="transmembrane region" description="Helical" evidence="7">
    <location>
        <begin position="119"/>
        <end position="140"/>
    </location>
</feature>
<feature type="transmembrane region" description="Helical" evidence="7">
    <location>
        <begin position="279"/>
        <end position="300"/>
    </location>
</feature>
<evidence type="ECO:0000313" key="9">
    <source>
        <dbReference type="Proteomes" id="UP001501844"/>
    </source>
</evidence>
<feature type="transmembrane region" description="Helical" evidence="7">
    <location>
        <begin position="246"/>
        <end position="267"/>
    </location>
</feature>
<evidence type="ECO:0000256" key="7">
    <source>
        <dbReference type="SAM" id="Phobius"/>
    </source>
</evidence>
<protein>
    <recommendedName>
        <fullName evidence="10">Polysaccharide transporter, PST family</fullName>
    </recommendedName>
</protein>
<keyword evidence="5 7" id="KW-1133">Transmembrane helix</keyword>
<gene>
    <name evidence="8" type="ORF">GCM10023183_16490</name>
</gene>
<dbReference type="EMBL" id="BAABGX010000002">
    <property type="protein sequence ID" value="GAA4303683.1"/>
    <property type="molecule type" value="Genomic_DNA"/>
</dbReference>
<evidence type="ECO:0008006" key="10">
    <source>
        <dbReference type="Google" id="ProtNLM"/>
    </source>
</evidence>